<gene>
    <name evidence="2" type="ORF">V1477_020274</name>
</gene>
<feature type="compositionally biased region" description="Basic and acidic residues" evidence="1">
    <location>
        <begin position="57"/>
        <end position="67"/>
    </location>
</feature>
<proteinExistence type="predicted"/>
<name>A0ABD2ALG4_VESMC</name>
<feature type="region of interest" description="Disordered" evidence="1">
    <location>
        <begin position="57"/>
        <end position="143"/>
    </location>
</feature>
<evidence type="ECO:0000256" key="1">
    <source>
        <dbReference type="SAM" id="MobiDB-lite"/>
    </source>
</evidence>
<dbReference type="AlphaFoldDB" id="A0ABD2ALG4"/>
<evidence type="ECO:0000313" key="3">
    <source>
        <dbReference type="Proteomes" id="UP001607303"/>
    </source>
</evidence>
<protein>
    <submittedName>
        <fullName evidence="2">Uncharacterized protein</fullName>
    </submittedName>
</protein>
<comment type="caution">
    <text evidence="2">The sequence shown here is derived from an EMBL/GenBank/DDBJ whole genome shotgun (WGS) entry which is preliminary data.</text>
</comment>
<reference evidence="2 3" key="1">
    <citation type="journal article" date="2024" name="Ann. Entomol. Soc. Am.">
        <title>Genomic analyses of the southern and eastern yellowjacket wasps (Hymenoptera: Vespidae) reveal evolutionary signatures of social life.</title>
        <authorList>
            <person name="Catto M.A."/>
            <person name="Caine P.B."/>
            <person name="Orr S.E."/>
            <person name="Hunt B.G."/>
            <person name="Goodisman M.A.D."/>
        </authorList>
    </citation>
    <scope>NUCLEOTIDE SEQUENCE [LARGE SCALE GENOMIC DNA]</scope>
    <source>
        <strain evidence="2">232</strain>
        <tissue evidence="2">Head and thorax</tissue>
    </source>
</reference>
<feature type="compositionally biased region" description="Low complexity" evidence="1">
    <location>
        <begin position="129"/>
        <end position="143"/>
    </location>
</feature>
<accession>A0ABD2ALG4</accession>
<dbReference type="EMBL" id="JAYRBN010000116">
    <property type="protein sequence ID" value="KAL2721454.1"/>
    <property type="molecule type" value="Genomic_DNA"/>
</dbReference>
<feature type="region of interest" description="Disordered" evidence="1">
    <location>
        <begin position="1"/>
        <end position="27"/>
    </location>
</feature>
<sequence>MHLKQSPGLRGLNSAHKEERDTNGEPITRANFTTLLVEHERKPHLRCARDVCWCGGKDGEVEGKEGGGRGGGEGGEEEEEGEGGEEGEEGEEGERGGEGGAWRSKTKEGVKKGKGECARARTVNGNGNGNSNSNSNSNGDYPRCRLTATNAAVRARRGARARDAGCRTGLRYYQADAVAR</sequence>
<evidence type="ECO:0000313" key="2">
    <source>
        <dbReference type="EMBL" id="KAL2721454.1"/>
    </source>
</evidence>
<feature type="compositionally biased region" description="Basic and acidic residues" evidence="1">
    <location>
        <begin position="105"/>
        <end position="119"/>
    </location>
</feature>
<keyword evidence="3" id="KW-1185">Reference proteome</keyword>
<dbReference type="Proteomes" id="UP001607303">
    <property type="component" value="Unassembled WGS sequence"/>
</dbReference>
<feature type="compositionally biased region" description="Acidic residues" evidence="1">
    <location>
        <begin position="74"/>
        <end position="92"/>
    </location>
</feature>
<organism evidence="2 3">
    <name type="scientific">Vespula maculifrons</name>
    <name type="common">Eastern yellow jacket</name>
    <name type="synonym">Wasp</name>
    <dbReference type="NCBI Taxonomy" id="7453"/>
    <lineage>
        <taxon>Eukaryota</taxon>
        <taxon>Metazoa</taxon>
        <taxon>Ecdysozoa</taxon>
        <taxon>Arthropoda</taxon>
        <taxon>Hexapoda</taxon>
        <taxon>Insecta</taxon>
        <taxon>Pterygota</taxon>
        <taxon>Neoptera</taxon>
        <taxon>Endopterygota</taxon>
        <taxon>Hymenoptera</taxon>
        <taxon>Apocrita</taxon>
        <taxon>Aculeata</taxon>
        <taxon>Vespoidea</taxon>
        <taxon>Vespidae</taxon>
        <taxon>Vespinae</taxon>
        <taxon>Vespula</taxon>
    </lineage>
</organism>